<dbReference type="PANTHER" id="PTHR37984:SF5">
    <property type="entry name" value="PROTEIN NYNRIN-LIKE"/>
    <property type="match status" value="1"/>
</dbReference>
<feature type="region of interest" description="Disordered" evidence="1">
    <location>
        <begin position="227"/>
        <end position="250"/>
    </location>
</feature>
<sequence length="250" mass="28665">MAETALAMDSSSCRFCWADGRTILSTYRGRLFHVAGNRLEIQRRSSRTTERSNGQAERFVDTFKRGLAKLKGKEPTVDALQAFLMAYRSTPCPSALDQRSRAEAFLGRRLRTELDLMLPSRDSTNGAGDLKVESQFNRRNGARRRNFEINDAIFAKDYRSQRPTYTPGFITRRVGNTTYTVCCGNEVWTRHVSQLRSRIGTTATNTFLDVFDLPLLDCARRDEDATSTADSYQRLQRHRRPRRRLQVDPP</sequence>
<dbReference type="Gene3D" id="3.30.420.10">
    <property type="entry name" value="Ribonuclease H-like superfamily/Ribonuclease H"/>
    <property type="match status" value="1"/>
</dbReference>
<dbReference type="InterPro" id="IPR050951">
    <property type="entry name" value="Retrovirus_Pol_polyprotein"/>
</dbReference>
<protein>
    <recommendedName>
        <fullName evidence="4">Integrase catalytic domain-containing protein</fullName>
    </recommendedName>
</protein>
<comment type="caution">
    <text evidence="2">The sequence shown here is derived from an EMBL/GenBank/DDBJ whole genome shotgun (WGS) entry which is preliminary data.</text>
</comment>
<accession>A0ABR1BM62</accession>
<proteinExistence type="predicted"/>
<dbReference type="PANTHER" id="PTHR37984">
    <property type="entry name" value="PROTEIN CBG26694"/>
    <property type="match status" value="1"/>
</dbReference>
<keyword evidence="3" id="KW-1185">Reference proteome</keyword>
<feature type="compositionally biased region" description="Basic residues" evidence="1">
    <location>
        <begin position="235"/>
        <end position="244"/>
    </location>
</feature>
<organism evidence="2 3">
    <name type="scientific">Necator americanus</name>
    <name type="common">Human hookworm</name>
    <dbReference type="NCBI Taxonomy" id="51031"/>
    <lineage>
        <taxon>Eukaryota</taxon>
        <taxon>Metazoa</taxon>
        <taxon>Ecdysozoa</taxon>
        <taxon>Nematoda</taxon>
        <taxon>Chromadorea</taxon>
        <taxon>Rhabditida</taxon>
        <taxon>Rhabditina</taxon>
        <taxon>Rhabditomorpha</taxon>
        <taxon>Strongyloidea</taxon>
        <taxon>Ancylostomatidae</taxon>
        <taxon>Bunostominae</taxon>
        <taxon>Necator</taxon>
    </lineage>
</organism>
<gene>
    <name evidence="2" type="primary">Necator_chrI.g762</name>
    <name evidence="2" type="ORF">RB195_004639</name>
</gene>
<evidence type="ECO:0000313" key="2">
    <source>
        <dbReference type="EMBL" id="KAK6726440.1"/>
    </source>
</evidence>
<dbReference type="InterPro" id="IPR036397">
    <property type="entry name" value="RNaseH_sf"/>
</dbReference>
<dbReference type="EMBL" id="JAVFWL010000001">
    <property type="protein sequence ID" value="KAK6726440.1"/>
    <property type="molecule type" value="Genomic_DNA"/>
</dbReference>
<evidence type="ECO:0000313" key="3">
    <source>
        <dbReference type="Proteomes" id="UP001303046"/>
    </source>
</evidence>
<name>A0ABR1BM62_NECAM</name>
<evidence type="ECO:0008006" key="4">
    <source>
        <dbReference type="Google" id="ProtNLM"/>
    </source>
</evidence>
<reference evidence="2 3" key="1">
    <citation type="submission" date="2023-08" db="EMBL/GenBank/DDBJ databases">
        <title>A Necator americanus chromosomal reference genome.</title>
        <authorList>
            <person name="Ilik V."/>
            <person name="Petrzelkova K.J."/>
            <person name="Pardy F."/>
            <person name="Fuh T."/>
            <person name="Niatou-Singa F.S."/>
            <person name="Gouil Q."/>
            <person name="Baker L."/>
            <person name="Ritchie M.E."/>
            <person name="Jex A.R."/>
            <person name="Gazzola D."/>
            <person name="Li H."/>
            <person name="Toshio Fujiwara R."/>
            <person name="Zhan B."/>
            <person name="Aroian R.V."/>
            <person name="Pafco B."/>
            <person name="Schwarz E.M."/>
        </authorList>
    </citation>
    <scope>NUCLEOTIDE SEQUENCE [LARGE SCALE GENOMIC DNA]</scope>
    <source>
        <strain evidence="2 3">Aroian</strain>
        <tissue evidence="2">Whole animal</tissue>
    </source>
</reference>
<evidence type="ECO:0000256" key="1">
    <source>
        <dbReference type="SAM" id="MobiDB-lite"/>
    </source>
</evidence>
<dbReference type="Proteomes" id="UP001303046">
    <property type="component" value="Unassembled WGS sequence"/>
</dbReference>